<accession>A0AAD9G9N4</accession>
<reference evidence="1" key="1">
    <citation type="journal article" date="2014" name="Nucleic Acids Res.">
        <title>The evolutionary dynamics of variant antigen genes in Babesia reveal a history of genomic innovation underlying host-parasite interaction.</title>
        <authorList>
            <person name="Jackson A.P."/>
            <person name="Otto T.D."/>
            <person name="Darby A."/>
            <person name="Ramaprasad A."/>
            <person name="Xia D."/>
            <person name="Echaide I.E."/>
            <person name="Farber M."/>
            <person name="Gahlot S."/>
            <person name="Gamble J."/>
            <person name="Gupta D."/>
            <person name="Gupta Y."/>
            <person name="Jackson L."/>
            <person name="Malandrin L."/>
            <person name="Malas T.B."/>
            <person name="Moussa E."/>
            <person name="Nair M."/>
            <person name="Reid A.J."/>
            <person name="Sanders M."/>
            <person name="Sharma J."/>
            <person name="Tracey A."/>
            <person name="Quail M.A."/>
            <person name="Weir W."/>
            <person name="Wastling J.M."/>
            <person name="Hall N."/>
            <person name="Willadsen P."/>
            <person name="Lingelbach K."/>
            <person name="Shiels B."/>
            <person name="Tait A."/>
            <person name="Berriman M."/>
            <person name="Allred D.R."/>
            <person name="Pain A."/>
        </authorList>
    </citation>
    <scope>NUCLEOTIDE SEQUENCE</scope>
    <source>
        <strain evidence="1">1802A</strain>
    </source>
</reference>
<evidence type="ECO:0000313" key="1">
    <source>
        <dbReference type="EMBL" id="KAK1934350.1"/>
    </source>
</evidence>
<feature type="non-terminal residue" evidence="1">
    <location>
        <position position="1"/>
    </location>
</feature>
<proteinExistence type="predicted"/>
<name>A0AAD9G9N4_BABDI</name>
<evidence type="ECO:0000313" key="2">
    <source>
        <dbReference type="Proteomes" id="UP001195914"/>
    </source>
</evidence>
<organism evidence="1 2">
    <name type="scientific">Babesia divergens</name>
    <dbReference type="NCBI Taxonomy" id="32595"/>
    <lineage>
        <taxon>Eukaryota</taxon>
        <taxon>Sar</taxon>
        <taxon>Alveolata</taxon>
        <taxon>Apicomplexa</taxon>
        <taxon>Aconoidasida</taxon>
        <taxon>Piroplasmida</taxon>
        <taxon>Babesiidae</taxon>
        <taxon>Babesia</taxon>
    </lineage>
</organism>
<dbReference type="Proteomes" id="UP001195914">
    <property type="component" value="Unassembled WGS sequence"/>
</dbReference>
<comment type="caution">
    <text evidence="1">The sequence shown here is derived from an EMBL/GenBank/DDBJ whole genome shotgun (WGS) entry which is preliminary data.</text>
</comment>
<keyword evidence="2" id="KW-1185">Reference proteome</keyword>
<dbReference type="EMBL" id="JAHBMH010000063">
    <property type="protein sequence ID" value="KAK1934350.1"/>
    <property type="molecule type" value="Genomic_DNA"/>
</dbReference>
<reference evidence="1" key="2">
    <citation type="submission" date="2021-05" db="EMBL/GenBank/DDBJ databases">
        <authorList>
            <person name="Pain A."/>
        </authorList>
    </citation>
    <scope>NUCLEOTIDE SEQUENCE</scope>
    <source>
        <strain evidence="1">1802A</strain>
    </source>
</reference>
<protein>
    <submittedName>
        <fullName evidence="1">Uncharacterized protein</fullName>
    </submittedName>
</protein>
<gene>
    <name evidence="1" type="ORF">X943_001139</name>
</gene>
<sequence length="941" mass="102347">GSVLTGSSEQLGRTRMVCCMYYTDVFVGTKDNIDNLNNALKAVLEGSVNTVDLTQLVHGLCLFMGYPSCLCKPKKSVEESLKKISKELKEELKNYECPLKPSLNCSSCLNSNVVCKCCVLDCISKVQKSQCQCVKGNNNTCQCSSVDPKRCCKDLLEKLKASLSLLNLKADMAEICQCTDENCCVNGKCTQGDSSNCPVCETSKTSKDYTVTGLGLLRPSPKRLAERLENFFGDKGRKNSCSCKCGTSGKSCCCLACDNNKCAQACSCSGSGQCDHGSQPQPQPSQCPCRDFCIKINSIKVLEKSSDMRCCQEGAQCHCQVEGKICTPGSSGKCCVVPSGRNFQQGVKCMIRRLVKFFNGLKPESLSSPDKCSKLCCEIFCVLKICEFLKGFYNKGGKDKCGKCKSPGGNPCKGSTLTNKGSSNTCCKGAAGCKSGDCCLGCQECDAIKFRKALEDLKLSSPCGQDLYRTLDDFLYYCFNGFMGHKDFIRNTVLAAVDSCSDCKKSETDSSKWQPCGCSSSSSSCKACPKLLKDSKLMSVLLSQYSSSYDSASAKWESLCPSKSGSCCQPPCPKCSPPSSCPLGGCCEKCPKRLCAKVFLGMLPCLYFGLKIVFDRCKYGSDFPDWYLRHITEGSIGNFLKAWGFTSSHLSSKNASGLPPVLDILYGSGKFKSLFDLVSKKYFSRYLSDPSKPSPKTVREMLLWLYGLPFTSGFHDLVSHCSSLCSPFGNSFNSDAFCYYIYTCSFILPVAIISFIEDSSSAQTAFSSSSEFSKFLYPSDPSSLADMFFDYIRKVYIAFNFLKFQCDLDKDSADGKIVILADRVKRPLKVLCLPLPVPLLAVPVPTPRRTFALPSAPTKMSMESIVGVESVLVPVPAPARPPIPPASVKIPAPTLSCVFLSTVLLSPSPRILPPSGFPPASPGLTFLRPLPLYWTLPPINF</sequence>
<dbReference type="AlphaFoldDB" id="A0AAD9G9N4"/>